<evidence type="ECO:0000313" key="4">
    <source>
        <dbReference type="Proteomes" id="UP000752171"/>
    </source>
</evidence>
<reference evidence="3 4" key="1">
    <citation type="submission" date="2021-07" db="EMBL/GenBank/DDBJ databases">
        <authorList>
            <person name="Imarazene B."/>
            <person name="Zahm M."/>
            <person name="Klopp C."/>
            <person name="Cabau C."/>
            <person name="Beille S."/>
            <person name="Jouanno E."/>
            <person name="Castinel A."/>
            <person name="Lluch J."/>
            <person name="Gil L."/>
            <person name="Kuchtly C."/>
            <person name="Lopez Roques C."/>
            <person name="Donnadieu C."/>
            <person name="Parrinello H."/>
            <person name="Journot L."/>
            <person name="Du K."/>
            <person name="Schartl M."/>
            <person name="Retaux S."/>
            <person name="Guiguen Y."/>
        </authorList>
    </citation>
    <scope>NUCLEOTIDE SEQUENCE [LARGE SCALE GENOMIC DNA]</scope>
    <source>
        <strain evidence="3">Pach_M1</strain>
        <tissue evidence="3">Testis</tissue>
    </source>
</reference>
<dbReference type="EMBL" id="JAICCE010000017">
    <property type="protein sequence ID" value="KAG9265724.1"/>
    <property type="molecule type" value="Genomic_DNA"/>
</dbReference>
<evidence type="ECO:0000313" key="3">
    <source>
        <dbReference type="EMBL" id="KAG9265724.1"/>
    </source>
</evidence>
<dbReference type="GO" id="GO:0005654">
    <property type="term" value="C:nucleoplasm"/>
    <property type="evidence" value="ECO:0007669"/>
    <property type="project" value="TreeGrafter"/>
</dbReference>
<feature type="region of interest" description="Disordered" evidence="1">
    <location>
        <begin position="894"/>
        <end position="926"/>
    </location>
</feature>
<feature type="region of interest" description="Disordered" evidence="1">
    <location>
        <begin position="328"/>
        <end position="387"/>
    </location>
</feature>
<dbReference type="Proteomes" id="UP000752171">
    <property type="component" value="Unassembled WGS sequence"/>
</dbReference>
<comment type="caution">
    <text evidence="3">The sequence shown here is derived from an EMBL/GenBank/DDBJ whole genome shotgun (WGS) entry which is preliminary data.</text>
</comment>
<evidence type="ECO:0000256" key="1">
    <source>
        <dbReference type="SAM" id="MobiDB-lite"/>
    </source>
</evidence>
<feature type="region of interest" description="Disordered" evidence="1">
    <location>
        <begin position="576"/>
        <end position="640"/>
    </location>
</feature>
<dbReference type="InterPro" id="IPR052303">
    <property type="entry name" value="CEFIP"/>
</dbReference>
<name>A0A8T2L3S4_ASTMX</name>
<feature type="region of interest" description="Disordered" evidence="1">
    <location>
        <begin position="1159"/>
        <end position="1182"/>
    </location>
</feature>
<feature type="compositionally biased region" description="Basic and acidic residues" evidence="1">
    <location>
        <begin position="982"/>
        <end position="997"/>
    </location>
</feature>
<gene>
    <name evidence="3" type="ORF">AMEX_G20194</name>
</gene>
<feature type="compositionally biased region" description="Polar residues" evidence="1">
    <location>
        <begin position="596"/>
        <end position="605"/>
    </location>
</feature>
<evidence type="ECO:0000259" key="2">
    <source>
        <dbReference type="Pfam" id="PF15232"/>
    </source>
</evidence>
<feature type="compositionally biased region" description="Basic and acidic residues" evidence="1">
    <location>
        <begin position="373"/>
        <end position="387"/>
    </location>
</feature>
<feature type="compositionally biased region" description="Polar residues" evidence="1">
    <location>
        <begin position="328"/>
        <end position="338"/>
    </location>
</feature>
<dbReference type="PANTHER" id="PTHR33775:SF1">
    <property type="entry name" value="PROLINE-RICH BASIC PROTEIN 1"/>
    <property type="match status" value="1"/>
</dbReference>
<sequence>MSEKTIANDILKYGTQSVLKSNDPQSQIRKEDEEVDSPVLADDAFDDSSSSYCTALCSLSDYSEALEDEECMICAEPQCVDASSLATFFADPSGGTSSTTWPETAVPLKELKTEEAEDTRAKIPKPFLSSPSILKAGEEEDEDTGTSQHILDEKSLYVPFPRISNKIDLNSVNTNSADSDQSSADLLRLKRKESLLKPWDYFRSSITNVNTQQSRFTAGITDEYPFKPDRISLPGKYLNVLETKSSSSNPKRNLQSLNIINSVDTGTKTAQPVDSFCTNPLLNSCDYFNNSKTTTPTNTTLVEQSECLEPTFISNTILTTSKVNQYNQEVGQQQSGTKSKADPLTHQQSLRDGPNKLGPEDKLDRGGSMAGHRNWEGEEQGRRVEKEQAELSLKARNRKPPACCISTLTANKQKSGIPPRCYSERILATGHQHPPRSPPVSWRWQKQSRQGVLLSSSLPPKPCSTARQHCSAADNTKDAFNMATKLVKTNTEVRSLDTLDHARSSCPEANYLDVFSSSRWSSNQLSPDEGFHDLSTDVLSIKLPMISTKSHNTSACSEASSVECIDVALESREEVNRGAKTVPKRQIQLKRRDAADSQTNENISNDGLLIPATSSRPRDILQRQHSTPAAFHQDSHGSELKLAQTERKQRLQKSLSLDETSSKTKKASCLIKTILSKKMQEEENLRTDEVSNRAFAPIKAYNSASNSEHLTASTKEVCVETTTKVNLTTGPFLSYSSSSQSTVKEHISVSSKIQPKMMTKHSFNPLFSARSEFPDIGTEITTFPEKSEKENLSSSKEGAWIASQSSGEKLSCDSAKGKVWNSSAGMGKQATMKTTPEECFAVQRGHKQHNVKTDLITSMVKQVKQGESKESTQCLTMAGCLAYDQDVRTLGNILSPSGQCSPEKEPEHDREDPRPPGQSVNMGIQSQGKFKAIAPVHVVRDMRSLVKNTYSLSFRGPGEAAQGTENSMPGFSAASPHQISSKGEDRRKGFKQDEKAQVRKVTPPLALDRIRDLASLHKTPKGCATKPTAPLESHDKSPTAAFTKVSPIIAAKANSCALSKSPEAQCIRKSISQADVQGNITNLKQTNLAGMQALQSNNKTSTEISKNRQSENSSKLEYKKQQDSVEQRQHLAQHYCPPTLSSSSEELESCKPSDQIFSTVKDDRQTPGPPPRPQSTAGPAPACILTVAPTPVLPQYFYKANPLGYQTVSPHMGTVSYVQGPVMLQTPPINQPAAANCPIPLMRSLSEEVRLLSQPFPTDGSSVQQRSSMQQTENGEIRLKMATPDTQQCTAFVATLGAEVMQGSTSMLYQEMGGGLAQSPRQLLLDPETGRCFYVDMPQLPQRKMLFDPQTCQYVEVLLPQQTIPSPVMPSPCAIPVPSLHIPAIYTPHCLPYVQAHPQLLPPPGP</sequence>
<feature type="compositionally biased region" description="Basic and acidic residues" evidence="1">
    <location>
        <begin position="1105"/>
        <end position="1129"/>
    </location>
</feature>
<dbReference type="PANTHER" id="PTHR33775">
    <property type="entry name" value="CARDIAC-ENRICHED FHL2-INTERACTING PROTEIN-RELATED"/>
    <property type="match status" value="1"/>
</dbReference>
<feature type="domain" description="DUF4585" evidence="2">
    <location>
        <begin position="1317"/>
        <end position="1386"/>
    </location>
</feature>
<dbReference type="Pfam" id="PF15232">
    <property type="entry name" value="DUF4585"/>
    <property type="match status" value="1"/>
</dbReference>
<feature type="region of interest" description="Disordered" evidence="1">
    <location>
        <begin position="1096"/>
        <end position="1130"/>
    </location>
</feature>
<organism evidence="3 4">
    <name type="scientific">Astyanax mexicanus</name>
    <name type="common">Blind cave fish</name>
    <name type="synonym">Astyanax fasciatus mexicanus</name>
    <dbReference type="NCBI Taxonomy" id="7994"/>
    <lineage>
        <taxon>Eukaryota</taxon>
        <taxon>Metazoa</taxon>
        <taxon>Chordata</taxon>
        <taxon>Craniata</taxon>
        <taxon>Vertebrata</taxon>
        <taxon>Euteleostomi</taxon>
        <taxon>Actinopterygii</taxon>
        <taxon>Neopterygii</taxon>
        <taxon>Teleostei</taxon>
        <taxon>Ostariophysi</taxon>
        <taxon>Characiformes</taxon>
        <taxon>Characoidei</taxon>
        <taxon>Acestrorhamphidae</taxon>
        <taxon>Acestrorhamphinae</taxon>
        <taxon>Astyanax</taxon>
    </lineage>
</organism>
<feature type="compositionally biased region" description="Polar residues" evidence="1">
    <location>
        <begin position="17"/>
        <end position="27"/>
    </location>
</feature>
<feature type="compositionally biased region" description="Polar residues" evidence="1">
    <location>
        <begin position="963"/>
        <end position="981"/>
    </location>
</feature>
<feature type="region of interest" description="Disordered" evidence="1">
    <location>
        <begin position="956"/>
        <end position="999"/>
    </location>
</feature>
<accession>A0A8T2L3S4</accession>
<protein>
    <submittedName>
        <fullName evidence="3">Proline-rich basic protein 1</fullName>
    </submittedName>
</protein>
<feature type="region of interest" description="Disordered" evidence="1">
    <location>
        <begin position="1018"/>
        <end position="1038"/>
    </location>
</feature>
<proteinExistence type="predicted"/>
<feature type="region of interest" description="Disordered" evidence="1">
    <location>
        <begin position="17"/>
        <end position="43"/>
    </location>
</feature>
<feature type="compositionally biased region" description="Basic and acidic residues" evidence="1">
    <location>
        <begin position="902"/>
        <end position="914"/>
    </location>
</feature>
<dbReference type="InterPro" id="IPR027838">
    <property type="entry name" value="DUF4585"/>
</dbReference>